<dbReference type="PANTHER" id="PTHR11254">
    <property type="entry name" value="HECT DOMAIN UBIQUITIN-PROTEIN LIGASE"/>
    <property type="match status" value="1"/>
</dbReference>
<accession>A0A1Y1HSY4</accession>
<dbReference type="Proteomes" id="UP000054558">
    <property type="component" value="Unassembled WGS sequence"/>
</dbReference>
<keyword evidence="5 6" id="KW-0833">Ubl conjugation pathway</keyword>
<protein>
    <recommendedName>
        <fullName evidence="3">HECT-type E3 ubiquitin transferase</fullName>
        <ecNumber evidence="3">2.3.2.26</ecNumber>
    </recommendedName>
</protein>
<dbReference type="PROSITE" id="PS50237">
    <property type="entry name" value="HECT"/>
    <property type="match status" value="1"/>
</dbReference>
<keyword evidence="10" id="KW-0436">Ligase</keyword>
<dbReference type="Pfam" id="PF00632">
    <property type="entry name" value="HECT"/>
    <property type="match status" value="1"/>
</dbReference>
<dbReference type="GO" id="GO:0061630">
    <property type="term" value="F:ubiquitin protein ligase activity"/>
    <property type="evidence" value="ECO:0000318"/>
    <property type="project" value="GO_Central"/>
</dbReference>
<dbReference type="SUPFAM" id="SSF56204">
    <property type="entry name" value="Hect, E3 ligase catalytic domain"/>
    <property type="match status" value="1"/>
</dbReference>
<keyword evidence="4" id="KW-0808">Transferase</keyword>
<sequence length="715" mass="78113">MEPNRKGAGGPRETSESIAENAVHKLPMRLSRTMSDQARRKAEKDVRESESKDKPAAKLTSGKAQRVLKDVTNQRSAKHATELTKKASQQSRPVPIAAIGAGQAPNVHHATTASAKEAEVAVADTSEYKPESASLLGRPQEADSSQGPVEKGTTSVLPEGRSGLPFNTEESPGIQVLEEGAGANADTERKADSKASMKSKALPLPVAVPLSDTRREQRKLAAAMKVFEQLEQQRLQQQEMERKAQAKTLHVQQLLRKAMKGWKSIRSNASLPANPSSLGVDEAGKLQAPGPSEQQTVNNDIKGKQKVEEITSEEGQVNHRPRQTGKRNGSTSMPAPKVEVQSPSQAFGSAAVAIVDQSIQELKEKRKKRVRTRGRQKQVERVRMVESIIALFSELKGEELLDDFAVLFKGEEGMDAGGLTAELFYLFLLSCLRAEGPGTDKKEWANTFLQIGKVFIKSILDQVPLPRRLASTFFKFVLDCPLDLDDLGSFDPQLKRSYESILAATSEDLDNMCLSFDSVGDPADAVTSENRAQFVDQMVYEKLLGCRLEALEALREGMSQIGPLYDQLRTLSPAALEDRMCGTEVMNGRDVAVFLHFPPGELSQAVHKEQLLALLDAWDQSTLSDFLKFTTGLCVLPIGGLKNPDASPKHMIKVVSCTCASCKKRSGPAKSPCTLLPQASTCFWTLRLPVCSIAEELEKKLLVAFKWGNGSFGQL</sequence>
<evidence type="ECO:0000256" key="3">
    <source>
        <dbReference type="ARBA" id="ARBA00012485"/>
    </source>
</evidence>
<dbReference type="Gene3D" id="3.30.2410.10">
    <property type="entry name" value="Hect, E3 ligase catalytic domain"/>
    <property type="match status" value="1"/>
</dbReference>
<organism evidence="10 11">
    <name type="scientific">Klebsormidium nitens</name>
    <name type="common">Green alga</name>
    <name type="synonym">Ulothrix nitens</name>
    <dbReference type="NCBI Taxonomy" id="105231"/>
    <lineage>
        <taxon>Eukaryota</taxon>
        <taxon>Viridiplantae</taxon>
        <taxon>Streptophyta</taxon>
        <taxon>Klebsormidiophyceae</taxon>
        <taxon>Klebsormidiales</taxon>
        <taxon>Klebsormidiaceae</taxon>
        <taxon>Klebsormidium</taxon>
    </lineage>
</organism>
<dbReference type="OMA" id="YPAAGHE"/>
<gene>
    <name evidence="10" type="ORF">KFL_000460220</name>
</gene>
<dbReference type="PANTHER" id="PTHR11254:SF444">
    <property type="entry name" value="HECT DOMAIN CONTAINING UBIQUITIN LIGASE"/>
    <property type="match status" value="1"/>
</dbReference>
<feature type="region of interest" description="Disordered" evidence="8">
    <location>
        <begin position="1"/>
        <end position="199"/>
    </location>
</feature>
<dbReference type="STRING" id="105231.A0A1Y1HSY4"/>
<feature type="compositionally biased region" description="Basic and acidic residues" evidence="8">
    <location>
        <begin position="186"/>
        <end position="195"/>
    </location>
</feature>
<dbReference type="InterPro" id="IPR000569">
    <property type="entry name" value="HECT_dom"/>
</dbReference>
<dbReference type="AlphaFoldDB" id="A0A1Y1HSY4"/>
<comment type="catalytic activity">
    <reaction evidence="1">
        <text>S-ubiquitinyl-[E2 ubiquitin-conjugating enzyme]-L-cysteine + [acceptor protein]-L-lysine = [E2 ubiquitin-conjugating enzyme]-L-cysteine + N(6)-ubiquitinyl-[acceptor protein]-L-lysine.</text>
        <dbReference type="EC" id="2.3.2.26"/>
    </reaction>
</comment>
<dbReference type="GO" id="GO:0016874">
    <property type="term" value="F:ligase activity"/>
    <property type="evidence" value="ECO:0007669"/>
    <property type="project" value="UniProtKB-KW"/>
</dbReference>
<dbReference type="GO" id="GO:0005737">
    <property type="term" value="C:cytoplasm"/>
    <property type="evidence" value="ECO:0000318"/>
    <property type="project" value="GO_Central"/>
</dbReference>
<feature type="compositionally biased region" description="Polar residues" evidence="8">
    <location>
        <begin position="267"/>
        <end position="277"/>
    </location>
</feature>
<feature type="domain" description="HECT" evidence="9">
    <location>
        <begin position="396"/>
        <end position="715"/>
    </location>
</feature>
<name>A0A1Y1HSY4_KLENI</name>
<evidence type="ECO:0000256" key="1">
    <source>
        <dbReference type="ARBA" id="ARBA00000885"/>
    </source>
</evidence>
<dbReference type="SMART" id="SM00119">
    <property type="entry name" value="HECTc"/>
    <property type="match status" value="1"/>
</dbReference>
<evidence type="ECO:0000256" key="7">
    <source>
        <dbReference type="SAM" id="Coils"/>
    </source>
</evidence>
<evidence type="ECO:0000256" key="2">
    <source>
        <dbReference type="ARBA" id="ARBA00004906"/>
    </source>
</evidence>
<proteinExistence type="predicted"/>
<dbReference type="InterPro" id="IPR050409">
    <property type="entry name" value="E3_ubiq-protein_ligase"/>
</dbReference>
<dbReference type="GO" id="GO:0006511">
    <property type="term" value="P:ubiquitin-dependent protein catabolic process"/>
    <property type="evidence" value="ECO:0000318"/>
    <property type="project" value="GO_Central"/>
</dbReference>
<feature type="coiled-coil region" evidence="7">
    <location>
        <begin position="213"/>
        <end position="247"/>
    </location>
</feature>
<evidence type="ECO:0000256" key="5">
    <source>
        <dbReference type="ARBA" id="ARBA00022786"/>
    </source>
</evidence>
<dbReference type="EMBL" id="DF236995">
    <property type="protein sequence ID" value="GAQ80111.1"/>
    <property type="molecule type" value="Genomic_DNA"/>
</dbReference>
<comment type="pathway">
    <text evidence="2">Protein modification; protein ubiquitination.</text>
</comment>
<dbReference type="InterPro" id="IPR035983">
    <property type="entry name" value="Hect_E3_ubiquitin_ligase"/>
</dbReference>
<evidence type="ECO:0000313" key="10">
    <source>
        <dbReference type="EMBL" id="GAQ80111.1"/>
    </source>
</evidence>
<feature type="compositionally biased region" description="Basic and acidic residues" evidence="8">
    <location>
        <begin position="37"/>
        <end position="56"/>
    </location>
</feature>
<evidence type="ECO:0000256" key="4">
    <source>
        <dbReference type="ARBA" id="ARBA00022679"/>
    </source>
</evidence>
<feature type="compositionally biased region" description="Polar residues" evidence="8">
    <location>
        <begin position="142"/>
        <end position="156"/>
    </location>
</feature>
<keyword evidence="11" id="KW-1185">Reference proteome</keyword>
<evidence type="ECO:0000256" key="8">
    <source>
        <dbReference type="SAM" id="MobiDB-lite"/>
    </source>
</evidence>
<dbReference type="EC" id="2.3.2.26" evidence="3"/>
<dbReference type="Gene3D" id="3.30.2160.10">
    <property type="entry name" value="Hect, E3 ligase catalytic domain"/>
    <property type="match status" value="1"/>
</dbReference>
<feature type="region of interest" description="Disordered" evidence="8">
    <location>
        <begin position="267"/>
        <end position="337"/>
    </location>
</feature>
<evidence type="ECO:0000313" key="11">
    <source>
        <dbReference type="Proteomes" id="UP000054558"/>
    </source>
</evidence>
<reference evidence="10 11" key="1">
    <citation type="journal article" date="2014" name="Nat. Commun.">
        <title>Klebsormidium flaccidum genome reveals primary factors for plant terrestrial adaptation.</title>
        <authorList>
            <person name="Hori K."/>
            <person name="Maruyama F."/>
            <person name="Fujisawa T."/>
            <person name="Togashi T."/>
            <person name="Yamamoto N."/>
            <person name="Seo M."/>
            <person name="Sato S."/>
            <person name="Yamada T."/>
            <person name="Mori H."/>
            <person name="Tajima N."/>
            <person name="Moriyama T."/>
            <person name="Ikeuchi M."/>
            <person name="Watanabe M."/>
            <person name="Wada H."/>
            <person name="Kobayashi K."/>
            <person name="Saito M."/>
            <person name="Masuda T."/>
            <person name="Sasaki-Sekimoto Y."/>
            <person name="Mashiguchi K."/>
            <person name="Awai K."/>
            <person name="Shimojima M."/>
            <person name="Masuda S."/>
            <person name="Iwai M."/>
            <person name="Nobusawa T."/>
            <person name="Narise T."/>
            <person name="Kondo S."/>
            <person name="Saito H."/>
            <person name="Sato R."/>
            <person name="Murakawa M."/>
            <person name="Ihara Y."/>
            <person name="Oshima-Yamada Y."/>
            <person name="Ohtaka K."/>
            <person name="Satoh M."/>
            <person name="Sonobe K."/>
            <person name="Ishii M."/>
            <person name="Ohtani R."/>
            <person name="Kanamori-Sato M."/>
            <person name="Honoki R."/>
            <person name="Miyazaki D."/>
            <person name="Mochizuki H."/>
            <person name="Umetsu J."/>
            <person name="Higashi K."/>
            <person name="Shibata D."/>
            <person name="Kamiya Y."/>
            <person name="Sato N."/>
            <person name="Nakamura Y."/>
            <person name="Tabata S."/>
            <person name="Ida S."/>
            <person name="Kurokawa K."/>
            <person name="Ohta H."/>
        </authorList>
    </citation>
    <scope>NUCLEOTIDE SEQUENCE [LARGE SCALE GENOMIC DNA]</scope>
    <source>
        <strain evidence="10 11">NIES-2285</strain>
    </source>
</reference>
<dbReference type="OrthoDB" id="412600at2759"/>
<feature type="active site" description="Glycyl thioester intermediate" evidence="6">
    <location>
        <position position="682"/>
    </location>
</feature>
<keyword evidence="7" id="KW-0175">Coiled coil</keyword>
<evidence type="ECO:0000259" key="9">
    <source>
        <dbReference type="PROSITE" id="PS50237"/>
    </source>
</evidence>
<dbReference type="Gene3D" id="3.90.1750.10">
    <property type="entry name" value="Hect, E3 ligase catalytic domains"/>
    <property type="match status" value="2"/>
</dbReference>
<evidence type="ECO:0000256" key="6">
    <source>
        <dbReference type="PROSITE-ProRule" id="PRU00104"/>
    </source>
</evidence>